<feature type="compositionally biased region" description="Basic and acidic residues" evidence="1">
    <location>
        <begin position="343"/>
        <end position="352"/>
    </location>
</feature>
<comment type="caution">
    <text evidence="3">The sequence shown here is derived from an EMBL/GenBank/DDBJ whole genome shotgun (WGS) entry which is preliminary data.</text>
</comment>
<proteinExistence type="predicted"/>
<evidence type="ECO:0000256" key="1">
    <source>
        <dbReference type="SAM" id="MobiDB-lite"/>
    </source>
</evidence>
<feature type="compositionally biased region" description="Gly residues" evidence="1">
    <location>
        <begin position="234"/>
        <end position="273"/>
    </location>
</feature>
<reference evidence="3 4" key="1">
    <citation type="submission" date="2021-08" db="EMBL/GenBank/DDBJ databases">
        <title>WGS of actinomycetes from Thailand.</title>
        <authorList>
            <person name="Thawai C."/>
        </authorList>
    </citation>
    <scope>NUCLEOTIDE SEQUENCE [LARGE SCALE GENOMIC DNA]</scope>
    <source>
        <strain evidence="3 4">PLK6-54</strain>
    </source>
</reference>
<dbReference type="Proteomes" id="UP000778578">
    <property type="component" value="Unassembled WGS sequence"/>
</dbReference>
<keyword evidence="4" id="KW-1185">Reference proteome</keyword>
<protein>
    <recommendedName>
        <fullName evidence="5">DUF1453 domain-containing protein</fullName>
    </recommendedName>
</protein>
<feature type="compositionally biased region" description="Gly residues" evidence="1">
    <location>
        <begin position="183"/>
        <end position="205"/>
    </location>
</feature>
<gene>
    <name evidence="3" type="ORF">K7862_14975</name>
</gene>
<feature type="transmembrane region" description="Helical" evidence="2">
    <location>
        <begin position="26"/>
        <end position="44"/>
    </location>
</feature>
<name>A0ABS7Q6Z4_9ACTN</name>
<keyword evidence="2" id="KW-0472">Membrane</keyword>
<evidence type="ECO:0000256" key="2">
    <source>
        <dbReference type="SAM" id="Phobius"/>
    </source>
</evidence>
<keyword evidence="2" id="KW-1133">Transmembrane helix</keyword>
<accession>A0ABS7Q6Z4</accession>
<sequence>MIDILAVVAVAALVIGRQFLGEPLRGRRVLLLPAVLTVVGLTRLRGHGAVTAADVAFLVAGALVAVAIGAGQGATMRLESRGGGLWGRMPVRGLWWWAALVGARVGLTLLAGASGAHLAASSAPIVVMLGLNRLGQAGVITLRALGSGIPFAPEKDGRVFLADRMGRWTDPGRPDTPGPGPGDPSGYGSGPGYGGPGYDSPGYGGSSQASGHGYGGSGRGHSGYGDSSQDSGRGDSGYGGRGEGGLGYGNPSGYGSGPGYSGSGQNSGRGHSGYGDSSQDFGRGDSGYGGPGQDSGRGDSGYGGRGEGGLGYGGSGYGPRWDRGRGRGEGLRLGSGRRLRRGLGFEDPGRRR</sequence>
<feature type="compositionally biased region" description="Basic and acidic residues" evidence="1">
    <location>
        <begin position="320"/>
        <end position="330"/>
    </location>
</feature>
<feature type="region of interest" description="Disordered" evidence="1">
    <location>
        <begin position="165"/>
        <end position="352"/>
    </location>
</feature>
<feature type="compositionally biased region" description="Gly residues" evidence="1">
    <location>
        <begin position="284"/>
        <end position="317"/>
    </location>
</feature>
<feature type="transmembrane region" description="Helical" evidence="2">
    <location>
        <begin position="94"/>
        <end position="113"/>
    </location>
</feature>
<organism evidence="3 4">
    <name type="scientific">Actinacidiphila acidipaludis</name>
    <dbReference type="NCBI Taxonomy" id="2873382"/>
    <lineage>
        <taxon>Bacteria</taxon>
        <taxon>Bacillati</taxon>
        <taxon>Actinomycetota</taxon>
        <taxon>Actinomycetes</taxon>
        <taxon>Kitasatosporales</taxon>
        <taxon>Streptomycetaceae</taxon>
        <taxon>Actinacidiphila</taxon>
    </lineage>
</organism>
<evidence type="ECO:0000313" key="4">
    <source>
        <dbReference type="Proteomes" id="UP000778578"/>
    </source>
</evidence>
<feature type="transmembrane region" description="Helical" evidence="2">
    <location>
        <begin position="56"/>
        <end position="74"/>
    </location>
</feature>
<dbReference type="RefSeq" id="WP_222963066.1">
    <property type="nucleotide sequence ID" value="NZ_JAINZZ010000015.1"/>
</dbReference>
<evidence type="ECO:0008006" key="5">
    <source>
        <dbReference type="Google" id="ProtNLM"/>
    </source>
</evidence>
<keyword evidence="2" id="KW-0812">Transmembrane</keyword>
<evidence type="ECO:0000313" key="3">
    <source>
        <dbReference type="EMBL" id="MBY8878932.1"/>
    </source>
</evidence>
<dbReference type="EMBL" id="JAINZZ010000015">
    <property type="protein sequence ID" value="MBY8878932.1"/>
    <property type="molecule type" value="Genomic_DNA"/>
</dbReference>
<feature type="compositionally biased region" description="Gly residues" evidence="1">
    <location>
        <begin position="212"/>
        <end position="223"/>
    </location>
</feature>